<evidence type="ECO:0000313" key="2">
    <source>
        <dbReference type="Proteomes" id="UP000003412"/>
    </source>
</evidence>
<protein>
    <submittedName>
        <fullName evidence="1">Uncharacterized protein</fullName>
    </submittedName>
</protein>
<dbReference type="Proteomes" id="UP000003412">
    <property type="component" value="Chromosome"/>
</dbReference>
<gene>
    <name evidence="1" type="ORF">NT05LM_0104</name>
</gene>
<keyword evidence="2" id="KW-1185">Reference proteome</keyword>
<sequence>MDLEFARFLFYAKRYHITENILYISAKTFKKANDKITLQINVRKSIDYFDGKRYNI</sequence>
<proteinExistence type="predicted"/>
<dbReference type="EMBL" id="ADXF01000064">
    <property type="protein sequence ID" value="EFR89215.1"/>
    <property type="molecule type" value="Genomic_DNA"/>
</dbReference>
<name>A0ABP2K2A0_9LIST</name>
<comment type="caution">
    <text evidence="1">The sequence shown here is derived from an EMBL/GenBank/DDBJ whole genome shotgun (WGS) entry which is preliminary data.</text>
</comment>
<evidence type="ECO:0000313" key="1">
    <source>
        <dbReference type="EMBL" id="EFR89215.1"/>
    </source>
</evidence>
<reference evidence="1 2" key="1">
    <citation type="journal article" date="2010" name="Microbiol. Resour. Announc.">
        <title>Comparative genomics of the bacterial genus Listeria: Genome evolution is characterized by limited gene acquisition and limited gene loss.</title>
        <authorList>
            <person name="den Bakker H.C."/>
            <person name="Cummings C.A."/>
            <person name="Ferreira V."/>
            <person name="Vatta P."/>
            <person name="Orsi R.H."/>
            <person name="Degoricija L."/>
            <person name="Barker M."/>
            <person name="Petrauskene O."/>
            <person name="Furtado M.R."/>
            <person name="Wiedmann M."/>
        </authorList>
    </citation>
    <scope>NUCLEOTIDE SEQUENCE [LARGE SCALE GENOMIC DNA]</scope>
    <source>
        <strain evidence="1 2">FSL S4-120</strain>
    </source>
</reference>
<accession>A0ABP2K2A0</accession>
<organism evidence="1 2">
    <name type="scientific">Listeria marthii FSL S4-120</name>
    <dbReference type="NCBI Taxonomy" id="702457"/>
    <lineage>
        <taxon>Bacteria</taxon>
        <taxon>Bacillati</taxon>
        <taxon>Bacillota</taxon>
        <taxon>Bacilli</taxon>
        <taxon>Bacillales</taxon>
        <taxon>Listeriaceae</taxon>
        <taxon>Listeria</taxon>
    </lineage>
</organism>